<evidence type="ECO:0000256" key="2">
    <source>
        <dbReference type="ARBA" id="ARBA00022490"/>
    </source>
</evidence>
<dbReference type="Gene3D" id="3.40.50.620">
    <property type="entry name" value="HUPs"/>
    <property type="match status" value="1"/>
</dbReference>
<evidence type="ECO:0000256" key="7">
    <source>
        <dbReference type="ARBA" id="ARBA00048539"/>
    </source>
</evidence>
<evidence type="ECO:0000256" key="1">
    <source>
        <dbReference type="ARBA" id="ARBA00004496"/>
    </source>
</evidence>
<dbReference type="AlphaFoldDB" id="A0A0R2L7U1"/>
<evidence type="ECO:0000313" key="11">
    <source>
        <dbReference type="Proteomes" id="UP000051886"/>
    </source>
</evidence>
<gene>
    <name evidence="8" type="primary">tilS</name>
    <name evidence="10" type="ORF">IV66_GL000425</name>
</gene>
<dbReference type="InterPro" id="IPR012795">
    <property type="entry name" value="tRNA_Ile_lys_synt_N"/>
</dbReference>
<evidence type="ECO:0000256" key="6">
    <source>
        <dbReference type="ARBA" id="ARBA00022840"/>
    </source>
</evidence>
<protein>
    <recommendedName>
        <fullName evidence="8">tRNA(Ile)-lysidine synthase</fullName>
        <ecNumber evidence="8">6.3.4.19</ecNumber>
    </recommendedName>
    <alternativeName>
        <fullName evidence="8">tRNA(Ile)-2-lysyl-cytidine synthase</fullName>
    </alternativeName>
    <alternativeName>
        <fullName evidence="8">tRNA(Ile)-lysidine synthetase</fullName>
    </alternativeName>
</protein>
<dbReference type="Pfam" id="PF01171">
    <property type="entry name" value="ATP_bind_3"/>
    <property type="match status" value="1"/>
</dbReference>
<dbReference type="CDD" id="cd01992">
    <property type="entry name" value="TilS_N"/>
    <property type="match status" value="1"/>
</dbReference>
<dbReference type="SUPFAM" id="SSF56037">
    <property type="entry name" value="PheT/TilS domain"/>
    <property type="match status" value="1"/>
</dbReference>
<comment type="function">
    <text evidence="8">Ligates lysine onto the cytidine present at position 34 of the AUA codon-specific tRNA(Ile) that contains the anticodon CAU, in an ATP-dependent manner. Cytidine is converted to lysidine, thus changing the amino acid specificity of the tRNA from methionine to isoleucine.</text>
</comment>
<proteinExistence type="inferred from homology"/>
<keyword evidence="11" id="KW-1185">Reference proteome</keyword>
<evidence type="ECO:0000256" key="4">
    <source>
        <dbReference type="ARBA" id="ARBA00022694"/>
    </source>
</evidence>
<sequence>MENLEMNLNFDFHEIYKKLGIKQAAILVAVSGGVDSMVLLDLLQRLPVTLKPEIHVATVDHCLRPESKWETKYVEQYCKKHQLKFHTVRWEKNDHPDQGVEEAGRIFRYSFFSDIMQQYKIKHLLTAHHADDQIETVLMKFIRGGDLHQLQGISLQRSFMAEFDLSRPLLFFSKDSLYEYANKNQILYFEDSTNQTDDFLRNRLRHHVIPTLKKEAPNLLGHLVSYQEQLADLLEVADSKIRKLVEQLTTLDGYLLSKWRTLTSAEKRASLRLICTDNVGEINESQLTEMVSLLKNTSRPQGKIDVKGKYLFYKSYGNFGFRDKASCSIKIQSDFKRQLRLNKWIKLSPFEKIGLFPVGTPTGEDDDVLQLSAKVKYLDVRHRQNGDKLLTLAGPQKVKKILIDQKIPSNKREQVWVVSNGSHELLWVVGHKKSDLSRQDVNDKIHYIVIYRKISGEKRLLHE</sequence>
<dbReference type="GO" id="GO:0005524">
    <property type="term" value="F:ATP binding"/>
    <property type="evidence" value="ECO:0007669"/>
    <property type="project" value="UniProtKB-UniRule"/>
</dbReference>
<dbReference type="NCBIfam" id="TIGR02432">
    <property type="entry name" value="lysidine_TilS_N"/>
    <property type="match status" value="1"/>
</dbReference>
<comment type="subcellular location">
    <subcellularLocation>
        <location evidence="1 8">Cytoplasm</location>
    </subcellularLocation>
</comment>
<dbReference type="Pfam" id="PF11734">
    <property type="entry name" value="TilS_C"/>
    <property type="match status" value="1"/>
</dbReference>
<organism evidence="10 11">
    <name type="scientific">Ligilactobacillus pobuzihii</name>
    <dbReference type="NCBI Taxonomy" id="449659"/>
    <lineage>
        <taxon>Bacteria</taxon>
        <taxon>Bacillati</taxon>
        <taxon>Bacillota</taxon>
        <taxon>Bacilli</taxon>
        <taxon>Lactobacillales</taxon>
        <taxon>Lactobacillaceae</taxon>
        <taxon>Ligilactobacillus</taxon>
    </lineage>
</organism>
<evidence type="ECO:0000256" key="3">
    <source>
        <dbReference type="ARBA" id="ARBA00022598"/>
    </source>
</evidence>
<dbReference type="NCBIfam" id="TIGR02433">
    <property type="entry name" value="lysidine_TilS_C"/>
    <property type="match status" value="1"/>
</dbReference>
<accession>A0A0R2L7U1</accession>
<dbReference type="EC" id="6.3.4.19" evidence="8"/>
<dbReference type="Proteomes" id="UP000051886">
    <property type="component" value="Unassembled WGS sequence"/>
</dbReference>
<dbReference type="InterPro" id="IPR011063">
    <property type="entry name" value="TilS/TtcA_N"/>
</dbReference>
<dbReference type="GO" id="GO:0032267">
    <property type="term" value="F:tRNA(Ile)-lysidine synthase activity"/>
    <property type="evidence" value="ECO:0007669"/>
    <property type="project" value="UniProtKB-EC"/>
</dbReference>
<keyword evidence="2 8" id="KW-0963">Cytoplasm</keyword>
<evidence type="ECO:0000256" key="8">
    <source>
        <dbReference type="HAMAP-Rule" id="MF_01161"/>
    </source>
</evidence>
<comment type="similarity">
    <text evidence="8">Belongs to the tRNA(Ile)-lysidine synthase family.</text>
</comment>
<comment type="caution">
    <text evidence="10">The sequence shown here is derived from an EMBL/GenBank/DDBJ whole genome shotgun (WGS) entry which is preliminary data.</text>
</comment>
<keyword evidence="5 8" id="KW-0547">Nucleotide-binding</keyword>
<evidence type="ECO:0000313" key="10">
    <source>
        <dbReference type="EMBL" id="KRN97504.1"/>
    </source>
</evidence>
<dbReference type="EMBL" id="JQCN01000060">
    <property type="protein sequence ID" value="KRN97504.1"/>
    <property type="molecule type" value="Genomic_DNA"/>
</dbReference>
<dbReference type="InterPro" id="IPR012094">
    <property type="entry name" value="tRNA_Ile_lys_synt"/>
</dbReference>
<dbReference type="HAMAP" id="MF_01161">
    <property type="entry name" value="tRNA_Ile_lys_synt"/>
    <property type="match status" value="1"/>
</dbReference>
<dbReference type="GO" id="GO:0005737">
    <property type="term" value="C:cytoplasm"/>
    <property type="evidence" value="ECO:0007669"/>
    <property type="project" value="UniProtKB-SubCell"/>
</dbReference>
<dbReference type="PANTHER" id="PTHR43033:SF1">
    <property type="entry name" value="TRNA(ILE)-LYSIDINE SYNTHASE-RELATED"/>
    <property type="match status" value="1"/>
</dbReference>
<dbReference type="STRING" id="449659.IV66_GL000425"/>
<comment type="domain">
    <text evidence="8">The N-terminal region contains the highly conserved SGGXDS motif, predicted to be a P-loop motif involved in ATP binding.</text>
</comment>
<dbReference type="PANTHER" id="PTHR43033">
    <property type="entry name" value="TRNA(ILE)-LYSIDINE SYNTHASE-RELATED"/>
    <property type="match status" value="1"/>
</dbReference>
<name>A0A0R2L7U1_9LACO</name>
<evidence type="ECO:0000256" key="5">
    <source>
        <dbReference type="ARBA" id="ARBA00022741"/>
    </source>
</evidence>
<dbReference type="InterPro" id="IPR014729">
    <property type="entry name" value="Rossmann-like_a/b/a_fold"/>
</dbReference>
<dbReference type="PATRIC" id="fig|449659.4.peg.426"/>
<feature type="binding site" evidence="8">
    <location>
        <begin position="31"/>
        <end position="36"/>
    </location>
    <ligand>
        <name>ATP</name>
        <dbReference type="ChEBI" id="CHEBI:30616"/>
    </ligand>
</feature>
<dbReference type="SMART" id="SM00977">
    <property type="entry name" value="TilS_C"/>
    <property type="match status" value="1"/>
</dbReference>
<keyword evidence="6 8" id="KW-0067">ATP-binding</keyword>
<comment type="catalytic activity">
    <reaction evidence="7 8">
        <text>cytidine(34) in tRNA(Ile2) + L-lysine + ATP = lysidine(34) in tRNA(Ile2) + AMP + diphosphate + H(+)</text>
        <dbReference type="Rhea" id="RHEA:43744"/>
        <dbReference type="Rhea" id="RHEA-COMP:10625"/>
        <dbReference type="Rhea" id="RHEA-COMP:10670"/>
        <dbReference type="ChEBI" id="CHEBI:15378"/>
        <dbReference type="ChEBI" id="CHEBI:30616"/>
        <dbReference type="ChEBI" id="CHEBI:32551"/>
        <dbReference type="ChEBI" id="CHEBI:33019"/>
        <dbReference type="ChEBI" id="CHEBI:82748"/>
        <dbReference type="ChEBI" id="CHEBI:83665"/>
        <dbReference type="ChEBI" id="CHEBI:456215"/>
        <dbReference type="EC" id="6.3.4.19"/>
    </reaction>
</comment>
<evidence type="ECO:0000259" key="9">
    <source>
        <dbReference type="SMART" id="SM00977"/>
    </source>
</evidence>
<dbReference type="SUPFAM" id="SSF52402">
    <property type="entry name" value="Adenine nucleotide alpha hydrolases-like"/>
    <property type="match status" value="1"/>
</dbReference>
<dbReference type="GO" id="GO:0006400">
    <property type="term" value="P:tRNA modification"/>
    <property type="evidence" value="ECO:0007669"/>
    <property type="project" value="UniProtKB-UniRule"/>
</dbReference>
<keyword evidence="4 8" id="KW-0819">tRNA processing</keyword>
<keyword evidence="3 8" id="KW-0436">Ligase</keyword>
<dbReference type="InterPro" id="IPR012796">
    <property type="entry name" value="Lysidine-tRNA-synth_C"/>
</dbReference>
<reference evidence="10 11" key="1">
    <citation type="journal article" date="2015" name="Genome Announc.">
        <title>Expanding the biotechnology potential of lactobacilli through comparative genomics of 213 strains and associated genera.</title>
        <authorList>
            <person name="Sun Z."/>
            <person name="Harris H.M."/>
            <person name="McCann A."/>
            <person name="Guo C."/>
            <person name="Argimon S."/>
            <person name="Zhang W."/>
            <person name="Yang X."/>
            <person name="Jeffery I.B."/>
            <person name="Cooney J.C."/>
            <person name="Kagawa T.F."/>
            <person name="Liu W."/>
            <person name="Song Y."/>
            <person name="Salvetti E."/>
            <person name="Wrobel A."/>
            <person name="Rasinkangas P."/>
            <person name="Parkhill J."/>
            <person name="Rea M.C."/>
            <person name="O'Sullivan O."/>
            <person name="Ritari J."/>
            <person name="Douillard F.P."/>
            <person name="Paul Ross R."/>
            <person name="Yang R."/>
            <person name="Briner A.E."/>
            <person name="Felis G.E."/>
            <person name="de Vos W.M."/>
            <person name="Barrangou R."/>
            <person name="Klaenhammer T.R."/>
            <person name="Caufield P.W."/>
            <person name="Cui Y."/>
            <person name="Zhang H."/>
            <person name="O'Toole P.W."/>
        </authorList>
    </citation>
    <scope>NUCLEOTIDE SEQUENCE [LARGE SCALE GENOMIC DNA]</scope>
    <source>
        <strain evidence="10 11">NBRC 103219</strain>
    </source>
</reference>
<feature type="domain" description="Lysidine-tRNA(Ile) synthetase C-terminal" evidence="9">
    <location>
        <begin position="378"/>
        <end position="450"/>
    </location>
</feature>